<organism evidence="3 7">
    <name type="scientific">Bacteroides cellulosilyticus</name>
    <dbReference type="NCBI Taxonomy" id="246787"/>
    <lineage>
        <taxon>Bacteria</taxon>
        <taxon>Pseudomonadati</taxon>
        <taxon>Bacteroidota</taxon>
        <taxon>Bacteroidia</taxon>
        <taxon>Bacteroidales</taxon>
        <taxon>Bacteroidaceae</taxon>
        <taxon>Bacteroides</taxon>
    </lineage>
</organism>
<dbReference type="Proteomes" id="UP000061809">
    <property type="component" value="Chromosome"/>
</dbReference>
<protein>
    <submittedName>
        <fullName evidence="4">ATP-binding protein</fullName>
        <ecNumber evidence="5">2.7.13.3</ecNumber>
    </submittedName>
    <submittedName>
        <fullName evidence="3">Serine/threonine-protein kinase BtrW</fullName>
        <ecNumber evidence="3">2.7.11.1</ecNumber>
    </submittedName>
</protein>
<dbReference type="EMBL" id="CP012801">
    <property type="protein sequence ID" value="ALJ61041.1"/>
    <property type="molecule type" value="Genomic_DNA"/>
</dbReference>
<dbReference type="GO" id="GO:0004674">
    <property type="term" value="F:protein serine/threonine kinase activity"/>
    <property type="evidence" value="ECO:0007669"/>
    <property type="project" value="UniProtKB-KW"/>
</dbReference>
<dbReference type="Gene3D" id="3.30.565.10">
    <property type="entry name" value="Histidine kinase-like ATPase, C-terminal domain"/>
    <property type="match status" value="1"/>
</dbReference>
<dbReference type="InterPro" id="IPR050267">
    <property type="entry name" value="Anti-sigma-factor_SerPK"/>
</dbReference>
<dbReference type="GO" id="GO:0004673">
    <property type="term" value="F:protein histidine kinase activity"/>
    <property type="evidence" value="ECO:0007669"/>
    <property type="project" value="UniProtKB-EC"/>
</dbReference>
<dbReference type="EC" id="2.7.11.1" evidence="3"/>
<dbReference type="EMBL" id="JAVSNH010000001">
    <property type="protein sequence ID" value="MDT4513612.1"/>
    <property type="molecule type" value="Genomic_DNA"/>
</dbReference>
<dbReference type="AlphaFoldDB" id="A0A0P0GSC9"/>
<dbReference type="EMBL" id="QRVJ01000001">
    <property type="protein sequence ID" value="RGS39954.1"/>
    <property type="molecule type" value="Genomic_DNA"/>
</dbReference>
<dbReference type="RefSeq" id="WP_007213195.1">
    <property type="nucleotide sequence ID" value="NZ_CAXUGF010000012.1"/>
</dbReference>
<evidence type="ECO:0000313" key="3">
    <source>
        <dbReference type="EMBL" id="ALJ61041.1"/>
    </source>
</evidence>
<keyword evidence="3" id="KW-0418">Kinase</keyword>
<evidence type="ECO:0000313" key="5">
    <source>
        <dbReference type="EMBL" id="MDT4513612.1"/>
    </source>
</evidence>
<keyword evidence="4" id="KW-0547">Nucleotide-binding</keyword>
<dbReference type="SUPFAM" id="SSF55874">
    <property type="entry name" value="ATPase domain of HSP90 chaperone/DNA topoisomerase II/histidine kinase"/>
    <property type="match status" value="1"/>
</dbReference>
<keyword evidence="1" id="KW-0723">Serine/threonine-protein kinase</keyword>
<name>A0A0P0GSC9_9BACE</name>
<reference evidence="6 8" key="2">
    <citation type="submission" date="2018-08" db="EMBL/GenBank/DDBJ databases">
        <title>A genome reference for cultivated species of the human gut microbiota.</title>
        <authorList>
            <person name="Zou Y."/>
            <person name="Xue W."/>
            <person name="Luo G."/>
        </authorList>
    </citation>
    <scope>NUCLEOTIDE SEQUENCE [LARGE SCALE GENOMIC DNA]</scope>
    <source>
        <strain evidence="6 8">AF22-3AC</strain>
    </source>
</reference>
<feature type="domain" description="Histidine kinase/HSP90-like ATPase" evidence="2">
    <location>
        <begin position="8"/>
        <end position="133"/>
    </location>
</feature>
<reference evidence="5" key="4">
    <citation type="submission" date="2023-08" db="EMBL/GenBank/DDBJ databases">
        <title>Reintroducing virulent viruses to syntetic microbiomes.</title>
        <authorList>
            <person name="Wilde J."/>
            <person name="Boyes R."/>
            <person name="Robinson A.V."/>
            <person name="Daisley B.A."/>
            <person name="Allen-Vercoe E."/>
        </authorList>
    </citation>
    <scope>NUCLEOTIDE SEQUENCE</scope>
    <source>
        <strain evidence="5">225I_12FAA</strain>
    </source>
</reference>
<dbReference type="KEGG" id="bcel:BcellWH2_03819"/>
<dbReference type="GeneID" id="66310413"/>
<dbReference type="Proteomes" id="UP000283341">
    <property type="component" value="Unassembled WGS sequence"/>
</dbReference>
<dbReference type="GO" id="GO:0005524">
    <property type="term" value="F:ATP binding"/>
    <property type="evidence" value="ECO:0007669"/>
    <property type="project" value="UniProtKB-KW"/>
</dbReference>
<proteinExistence type="predicted"/>
<dbReference type="InterPro" id="IPR036890">
    <property type="entry name" value="HATPase_C_sf"/>
</dbReference>
<evidence type="ECO:0000313" key="6">
    <source>
        <dbReference type="EMBL" id="RGS39954.1"/>
    </source>
</evidence>
<evidence type="ECO:0000313" key="8">
    <source>
        <dbReference type="Proteomes" id="UP000283341"/>
    </source>
</evidence>
<evidence type="ECO:0000313" key="7">
    <source>
        <dbReference type="Proteomes" id="UP000061809"/>
    </source>
</evidence>
<dbReference type="Proteomes" id="UP000482653">
    <property type="component" value="Unassembled WGS sequence"/>
</dbReference>
<dbReference type="CDD" id="cd16936">
    <property type="entry name" value="HATPase_RsbW-like"/>
    <property type="match status" value="1"/>
</dbReference>
<sequence>MEKEIRITNELDEITALAIFVEEFCSDLSLPAETTMHINLALEEAVSNVIMYAYPLEEHHEIRLKASLTDNQLIFLLTDKGLSFDPTNAPDADITIPIEERAIGGLGIFLIRSIMNEVSYQRLDGENRLTMKKYIELG</sequence>
<dbReference type="InterPro" id="IPR003594">
    <property type="entry name" value="HATPase_dom"/>
</dbReference>
<evidence type="ECO:0000259" key="2">
    <source>
        <dbReference type="Pfam" id="PF13581"/>
    </source>
</evidence>
<reference evidence="4 9" key="3">
    <citation type="journal article" date="2019" name="Nat. Med.">
        <title>A library of human gut bacterial isolates paired with longitudinal multiomics data enables mechanistic microbiome research.</title>
        <authorList>
            <person name="Poyet M."/>
            <person name="Groussin M."/>
            <person name="Gibbons S.M."/>
            <person name="Avila-Pacheco J."/>
            <person name="Jiang X."/>
            <person name="Kearney S.M."/>
            <person name="Perrotta A.R."/>
            <person name="Berdy B."/>
            <person name="Zhao S."/>
            <person name="Lieberman T.D."/>
            <person name="Swanson P.K."/>
            <person name="Smith M."/>
            <person name="Roesemann S."/>
            <person name="Alexander J.E."/>
            <person name="Rich S.A."/>
            <person name="Livny J."/>
            <person name="Vlamakis H."/>
            <person name="Clish C."/>
            <person name="Bullock K."/>
            <person name="Deik A."/>
            <person name="Scott J."/>
            <person name="Pierce K.A."/>
            <person name="Xavier R.J."/>
            <person name="Alm E.J."/>
        </authorList>
    </citation>
    <scope>NUCLEOTIDE SEQUENCE [LARGE SCALE GENOMIC DNA]</scope>
    <source>
        <strain evidence="4 9">BIOML-A8</strain>
    </source>
</reference>
<dbReference type="PANTHER" id="PTHR35526">
    <property type="entry name" value="ANTI-SIGMA-F FACTOR RSBW-RELATED"/>
    <property type="match status" value="1"/>
</dbReference>
<evidence type="ECO:0000313" key="9">
    <source>
        <dbReference type="Proteomes" id="UP000482653"/>
    </source>
</evidence>
<keyword evidence="4" id="KW-0067">ATP-binding</keyword>
<keyword evidence="3" id="KW-0808">Transferase</keyword>
<dbReference type="PATRIC" id="fig|246787.4.peg.3956"/>
<reference evidence="3 7" key="1">
    <citation type="journal article" date="2015" name="Science">
        <title>Genetic determinants of in vivo fitness and diet responsiveness in multiple human gut Bacteroides.</title>
        <authorList>
            <person name="Wu M."/>
            <person name="McNulty N.P."/>
            <person name="Rodionov D.A."/>
            <person name="Khoroshkin M.S."/>
            <person name="Griffin N.W."/>
            <person name="Cheng J."/>
            <person name="Latreille P."/>
            <person name="Kerstetter R.A."/>
            <person name="Terrapon N."/>
            <person name="Henrissat B."/>
            <person name="Osterman A.L."/>
            <person name="Gordon J.I."/>
        </authorList>
    </citation>
    <scope>NUCLEOTIDE SEQUENCE [LARGE SCALE GENOMIC DNA]</scope>
    <source>
        <strain evidence="3 7">WH2</strain>
    </source>
</reference>
<accession>A0A0P0GSC9</accession>
<gene>
    <name evidence="3" type="primary">btrW</name>
    <name evidence="3" type="ORF">BcellWH2_03819</name>
    <name evidence="6" type="ORF">DWX97_01365</name>
    <name evidence="4" type="ORF">F2Y87_12880</name>
    <name evidence="5" type="ORF">RO785_21810</name>
</gene>
<dbReference type="EMBL" id="VVYX01000013">
    <property type="protein sequence ID" value="KAA5418812.1"/>
    <property type="molecule type" value="Genomic_DNA"/>
</dbReference>
<dbReference type="EC" id="2.7.13.3" evidence="5"/>
<dbReference type="Pfam" id="PF13581">
    <property type="entry name" value="HATPase_c_2"/>
    <property type="match status" value="1"/>
</dbReference>
<evidence type="ECO:0000256" key="1">
    <source>
        <dbReference type="ARBA" id="ARBA00022527"/>
    </source>
</evidence>
<evidence type="ECO:0000313" key="4">
    <source>
        <dbReference type="EMBL" id="KAA5418812.1"/>
    </source>
</evidence>
<dbReference type="Proteomes" id="UP001266995">
    <property type="component" value="Unassembled WGS sequence"/>
</dbReference>